<dbReference type="EMBL" id="FNFK01000057">
    <property type="protein sequence ID" value="SDK73690.1"/>
    <property type="molecule type" value="Genomic_DNA"/>
</dbReference>
<accession>A0A1G9EBZ3</accession>
<feature type="domain" description="Peptidase S9 prolyl oligopeptidase catalytic" evidence="2">
    <location>
        <begin position="114"/>
        <end position="312"/>
    </location>
</feature>
<dbReference type="InterPro" id="IPR052920">
    <property type="entry name" value="DNA-binding_regulatory"/>
</dbReference>
<evidence type="ECO:0000259" key="2">
    <source>
        <dbReference type="Pfam" id="PF00326"/>
    </source>
</evidence>
<evidence type="ECO:0000256" key="1">
    <source>
        <dbReference type="SAM" id="SignalP"/>
    </source>
</evidence>
<dbReference type="AlphaFoldDB" id="A0A1G9EBZ3"/>
<evidence type="ECO:0000313" key="4">
    <source>
        <dbReference type="Proteomes" id="UP000199433"/>
    </source>
</evidence>
<evidence type="ECO:0000313" key="3">
    <source>
        <dbReference type="EMBL" id="SDK73690.1"/>
    </source>
</evidence>
<dbReference type="PANTHER" id="PTHR43358">
    <property type="entry name" value="ALPHA/BETA-HYDROLASE"/>
    <property type="match status" value="1"/>
</dbReference>
<organism evidence="3 4">
    <name type="scientific">Alkalibacterium thalassium</name>
    <dbReference type="NCBI Taxonomy" id="426701"/>
    <lineage>
        <taxon>Bacteria</taxon>
        <taxon>Bacillati</taxon>
        <taxon>Bacillota</taxon>
        <taxon>Bacilli</taxon>
        <taxon>Lactobacillales</taxon>
        <taxon>Carnobacteriaceae</taxon>
        <taxon>Alkalibacterium</taxon>
    </lineage>
</organism>
<keyword evidence="1" id="KW-0732">Signal</keyword>
<protein>
    <recommendedName>
        <fullName evidence="2">Peptidase S9 prolyl oligopeptidase catalytic domain-containing protein</fullName>
    </recommendedName>
</protein>
<dbReference type="GO" id="GO:0006508">
    <property type="term" value="P:proteolysis"/>
    <property type="evidence" value="ECO:0007669"/>
    <property type="project" value="InterPro"/>
</dbReference>
<proteinExistence type="predicted"/>
<dbReference type="Proteomes" id="UP000199433">
    <property type="component" value="Unassembled WGS sequence"/>
</dbReference>
<gene>
    <name evidence="3" type="ORF">SAMN04488098_10579</name>
</gene>
<dbReference type="RefSeq" id="WP_091268504.1">
    <property type="nucleotide sequence ID" value="NZ_FNFK01000057.1"/>
</dbReference>
<dbReference type="Pfam" id="PF00326">
    <property type="entry name" value="Peptidase_S9"/>
    <property type="match status" value="1"/>
</dbReference>
<sequence>MKKSLKWGFFGALGLTATALAYSSAFFYKKAVGINRKEFIDEFSMSEIHADDPWKEEKEWYNTVDKEILTIQSTDELTLSGLFIPQQEFTKRIAIIAHGYSGSNKDMAPWAKLYFDLGFSLLLPDARGHGDSERDYIGFGWHERKDYVAWIDKLINEFGNDIEIVLFGLSMGAATVMNVSGEQLPVNVKAVIEDCGYSSVTKEMAHQLKTLYKLPRYPFIPMTSLITKVKAGYWFGEASPEEQVKKSSIPTLFIHGDEDDFVPTYMAYELYHSAKGPKELYIAVGAKHSYAYVTDKEMYRTRIKHFLNTHMNSINYPLAV</sequence>
<feature type="signal peptide" evidence="1">
    <location>
        <begin position="1"/>
        <end position="21"/>
    </location>
</feature>
<dbReference type="InterPro" id="IPR029058">
    <property type="entry name" value="AB_hydrolase_fold"/>
</dbReference>
<feature type="chain" id="PRO_5038706471" description="Peptidase S9 prolyl oligopeptidase catalytic domain-containing protein" evidence="1">
    <location>
        <begin position="22"/>
        <end position="320"/>
    </location>
</feature>
<dbReference type="GO" id="GO:0008236">
    <property type="term" value="F:serine-type peptidase activity"/>
    <property type="evidence" value="ECO:0007669"/>
    <property type="project" value="InterPro"/>
</dbReference>
<dbReference type="OrthoDB" id="9776685at2"/>
<reference evidence="4" key="1">
    <citation type="submission" date="2016-10" db="EMBL/GenBank/DDBJ databases">
        <authorList>
            <person name="Varghese N."/>
            <person name="Submissions S."/>
        </authorList>
    </citation>
    <scope>NUCLEOTIDE SEQUENCE [LARGE SCALE GENOMIC DNA]</scope>
    <source>
        <strain evidence="4">DSM 19181</strain>
    </source>
</reference>
<name>A0A1G9EBZ3_9LACT</name>
<dbReference type="PANTHER" id="PTHR43358:SF4">
    <property type="entry name" value="ALPHA_BETA HYDROLASE FOLD-1 DOMAIN-CONTAINING PROTEIN"/>
    <property type="match status" value="1"/>
</dbReference>
<keyword evidence="4" id="KW-1185">Reference proteome</keyword>
<dbReference type="InterPro" id="IPR001375">
    <property type="entry name" value="Peptidase_S9_cat"/>
</dbReference>
<dbReference type="Gene3D" id="3.40.50.1820">
    <property type="entry name" value="alpha/beta hydrolase"/>
    <property type="match status" value="1"/>
</dbReference>
<dbReference type="SUPFAM" id="SSF53474">
    <property type="entry name" value="alpha/beta-Hydrolases"/>
    <property type="match status" value="1"/>
</dbReference>
<dbReference type="STRING" id="426701.SAMN04488098_10579"/>